<feature type="transmembrane region" description="Helical" evidence="7">
    <location>
        <begin position="20"/>
        <end position="38"/>
    </location>
</feature>
<evidence type="ECO:0000256" key="4">
    <source>
        <dbReference type="ARBA" id="ARBA00022989"/>
    </source>
</evidence>
<evidence type="ECO:0000313" key="10">
    <source>
        <dbReference type="Proteomes" id="UP000184471"/>
    </source>
</evidence>
<keyword evidence="3 7" id="KW-0812">Transmembrane</keyword>
<feature type="transmembrane region" description="Helical" evidence="7">
    <location>
        <begin position="274"/>
        <end position="293"/>
    </location>
</feature>
<feature type="compositionally biased region" description="Basic and acidic residues" evidence="6">
    <location>
        <begin position="713"/>
        <end position="725"/>
    </location>
</feature>
<dbReference type="GO" id="GO:0005886">
    <property type="term" value="C:plasma membrane"/>
    <property type="evidence" value="ECO:0007669"/>
    <property type="project" value="UniProtKB-SubCell"/>
</dbReference>
<evidence type="ECO:0000256" key="2">
    <source>
        <dbReference type="ARBA" id="ARBA00022475"/>
    </source>
</evidence>
<dbReference type="AlphaFoldDB" id="A0A1M5NEA2"/>
<dbReference type="PANTHER" id="PTHR33406:SF13">
    <property type="entry name" value="MEMBRANE PROTEIN YDFJ"/>
    <property type="match status" value="1"/>
</dbReference>
<dbReference type="InterPro" id="IPR000731">
    <property type="entry name" value="SSD"/>
</dbReference>
<dbReference type="InterPro" id="IPR004869">
    <property type="entry name" value="MMPL_dom"/>
</dbReference>
<dbReference type="Proteomes" id="UP000184471">
    <property type="component" value="Unassembled WGS sequence"/>
</dbReference>
<sequence length="725" mass="74621">MTRLLHHLGRATAAHPWRTLTAWVLLAVVATLTAGALGGTPQDDFDVEGARALTGVESLREHFPGSGAAGSSAQVVVHDPAGGEVSDADVADLTARIAEVDHVTSVSPPRWSDDRDTALLGVVLDVPVTDPDLAGGRGVEALEEAVDGAAGGLRVELGGELPNTSAEEVQGTGEIAGVAVALVLMVVVLGTVVAAGLPLLVALAGLGVSAAGISLLAAVTDVSSTAPTVAVMVGLGVGIDYALLLVTRHLEFVRAGVPVVEAAGRATATAGRSVVFAAAIVLVSLMGLPLAGIPMYSTFGFATGIAVVAVAAAALTLVPALCGLLGRRLLPRRERRGLPPRRRRPVREPWSARWAAAVARRPVPWALAGVVVMGALALPALDMRTFPRDVSNNPADSTTRQAYDIVTAEFGEGANGPLTVVVDRAEVGDAGVAAAAAQLRGTDGVVAVSEPVVSPDGAVAVLEAQPAFGPADERTPGLLERLRADLDGAEVTGSTAMFTDIAEMLSGRLWLVVGFVVAVSVLLLAAMFRSAVVPLKAAALNLLSIGAAYGVVTAVFQWGWGSGLMGLDAAMPVSSWLPILMFAILFGLSMDYEVFLLSRIREHWLRSGDAQASVVRGVAGTGRVISTAAAVMVVVFLGFATESDLVVRQIGLGMAVAVFLDATVVRMVLVPATMSLLGRRSWWLPGRLDRLLPRIEAEVAEDAGDAVGSPAPGRDREEELQGARG</sequence>
<feature type="transmembrane region" description="Helical" evidence="7">
    <location>
        <begin position="509"/>
        <end position="528"/>
    </location>
</feature>
<feature type="region of interest" description="Disordered" evidence="6">
    <location>
        <begin position="702"/>
        <end position="725"/>
    </location>
</feature>
<dbReference type="Pfam" id="PF03176">
    <property type="entry name" value="MMPL"/>
    <property type="match status" value="2"/>
</dbReference>
<dbReference type="Gene3D" id="1.20.1640.10">
    <property type="entry name" value="Multidrug efflux transporter AcrB transmembrane domain"/>
    <property type="match status" value="2"/>
</dbReference>
<evidence type="ECO:0000256" key="7">
    <source>
        <dbReference type="SAM" id="Phobius"/>
    </source>
</evidence>
<feature type="transmembrane region" description="Helical" evidence="7">
    <location>
        <begin position="363"/>
        <end position="381"/>
    </location>
</feature>
<keyword evidence="2" id="KW-1003">Cell membrane</keyword>
<keyword evidence="4 7" id="KW-1133">Transmembrane helix</keyword>
<protein>
    <submittedName>
        <fullName evidence="9">Putative drug exporter of the RND superfamily</fullName>
    </submittedName>
</protein>
<feature type="transmembrane region" description="Helical" evidence="7">
    <location>
        <begin position="618"/>
        <end position="640"/>
    </location>
</feature>
<evidence type="ECO:0000256" key="6">
    <source>
        <dbReference type="SAM" id="MobiDB-lite"/>
    </source>
</evidence>
<feature type="transmembrane region" description="Helical" evidence="7">
    <location>
        <begin position="575"/>
        <end position="597"/>
    </location>
</feature>
<feature type="transmembrane region" description="Helical" evidence="7">
    <location>
        <begin position="652"/>
        <end position="677"/>
    </location>
</feature>
<feature type="transmembrane region" description="Helical" evidence="7">
    <location>
        <begin position="540"/>
        <end position="560"/>
    </location>
</feature>
<reference evidence="9 10" key="1">
    <citation type="submission" date="2016-11" db="EMBL/GenBank/DDBJ databases">
        <authorList>
            <person name="Jaros S."/>
            <person name="Januszkiewicz K."/>
            <person name="Wedrychowicz H."/>
        </authorList>
    </citation>
    <scope>NUCLEOTIDE SEQUENCE [LARGE SCALE GENOMIC DNA]</scope>
    <source>
        <strain evidence="9 10">DSM 45408</strain>
    </source>
</reference>
<dbReference type="PANTHER" id="PTHR33406">
    <property type="entry name" value="MEMBRANE PROTEIN MJ1562-RELATED"/>
    <property type="match status" value="1"/>
</dbReference>
<accession>A0A1M5NEA2</accession>
<evidence type="ECO:0000256" key="5">
    <source>
        <dbReference type="ARBA" id="ARBA00023136"/>
    </source>
</evidence>
<feature type="transmembrane region" description="Helical" evidence="7">
    <location>
        <begin position="299"/>
        <end position="326"/>
    </location>
</feature>
<feature type="transmembrane region" description="Helical" evidence="7">
    <location>
        <begin position="175"/>
        <end position="193"/>
    </location>
</feature>
<evidence type="ECO:0000256" key="1">
    <source>
        <dbReference type="ARBA" id="ARBA00004651"/>
    </source>
</evidence>
<evidence type="ECO:0000259" key="8">
    <source>
        <dbReference type="PROSITE" id="PS50156"/>
    </source>
</evidence>
<dbReference type="RefSeq" id="WP_073421575.1">
    <property type="nucleotide sequence ID" value="NZ_FQVX01000003.1"/>
</dbReference>
<evidence type="ECO:0000256" key="3">
    <source>
        <dbReference type="ARBA" id="ARBA00022692"/>
    </source>
</evidence>
<organism evidence="9 10">
    <name type="scientific">Geodermatophilus nigrescens</name>
    <dbReference type="NCBI Taxonomy" id="1070870"/>
    <lineage>
        <taxon>Bacteria</taxon>
        <taxon>Bacillati</taxon>
        <taxon>Actinomycetota</taxon>
        <taxon>Actinomycetes</taxon>
        <taxon>Geodermatophilales</taxon>
        <taxon>Geodermatophilaceae</taxon>
        <taxon>Geodermatophilus</taxon>
    </lineage>
</organism>
<dbReference type="STRING" id="1070870.SAMN05444351_3530"/>
<dbReference type="PROSITE" id="PS50156">
    <property type="entry name" value="SSD"/>
    <property type="match status" value="1"/>
</dbReference>
<dbReference type="InterPro" id="IPR050545">
    <property type="entry name" value="Mycobact_MmpL"/>
</dbReference>
<comment type="subcellular location">
    <subcellularLocation>
        <location evidence="1">Cell membrane</location>
        <topology evidence="1">Multi-pass membrane protein</topology>
    </subcellularLocation>
</comment>
<feature type="domain" description="SSD" evidence="8">
    <location>
        <begin position="175"/>
        <end position="324"/>
    </location>
</feature>
<keyword evidence="10" id="KW-1185">Reference proteome</keyword>
<evidence type="ECO:0000313" key="9">
    <source>
        <dbReference type="EMBL" id="SHG87850.1"/>
    </source>
</evidence>
<proteinExistence type="predicted"/>
<gene>
    <name evidence="9" type="ORF">SAMN05444351_3530</name>
</gene>
<dbReference type="OrthoDB" id="7051771at2"/>
<dbReference type="EMBL" id="FQVX01000003">
    <property type="protein sequence ID" value="SHG87850.1"/>
    <property type="molecule type" value="Genomic_DNA"/>
</dbReference>
<name>A0A1M5NEA2_9ACTN</name>
<feature type="transmembrane region" description="Helical" evidence="7">
    <location>
        <begin position="200"/>
        <end position="219"/>
    </location>
</feature>
<dbReference type="SUPFAM" id="SSF82866">
    <property type="entry name" value="Multidrug efflux transporter AcrB transmembrane domain"/>
    <property type="match status" value="2"/>
</dbReference>
<keyword evidence="5 7" id="KW-0472">Membrane</keyword>
<feature type="transmembrane region" description="Helical" evidence="7">
    <location>
        <begin position="225"/>
        <end position="246"/>
    </location>
</feature>